<feature type="transmembrane region" description="Helical" evidence="1">
    <location>
        <begin position="50"/>
        <end position="72"/>
    </location>
</feature>
<dbReference type="OrthoDB" id="9792992at2"/>
<gene>
    <name evidence="3" type="ORF">DVG78_02410</name>
</gene>
<dbReference type="PANTHER" id="PTHR34220:SF7">
    <property type="entry name" value="SENSOR HISTIDINE KINASE YPDA"/>
    <property type="match status" value="1"/>
</dbReference>
<keyword evidence="4" id="KW-1185">Reference proteome</keyword>
<dbReference type="GO" id="GO:0000155">
    <property type="term" value="F:phosphorelay sensor kinase activity"/>
    <property type="evidence" value="ECO:0007669"/>
    <property type="project" value="InterPro"/>
</dbReference>
<keyword evidence="1" id="KW-1133">Transmembrane helix</keyword>
<feature type="domain" description="Signal transduction histidine kinase internal region" evidence="2">
    <location>
        <begin position="164"/>
        <end position="242"/>
    </location>
</feature>
<feature type="transmembrane region" description="Helical" evidence="1">
    <location>
        <begin position="79"/>
        <end position="100"/>
    </location>
</feature>
<evidence type="ECO:0000256" key="1">
    <source>
        <dbReference type="SAM" id="Phobius"/>
    </source>
</evidence>
<evidence type="ECO:0000313" key="3">
    <source>
        <dbReference type="EMBL" id="RDB07924.1"/>
    </source>
</evidence>
<evidence type="ECO:0000259" key="2">
    <source>
        <dbReference type="Pfam" id="PF06580"/>
    </source>
</evidence>
<dbReference type="InterPro" id="IPR010559">
    <property type="entry name" value="Sig_transdc_His_kin_internal"/>
</dbReference>
<dbReference type="EMBL" id="QPIW01000001">
    <property type="protein sequence ID" value="RDB07924.1"/>
    <property type="molecule type" value="Genomic_DNA"/>
</dbReference>
<dbReference type="AlphaFoldDB" id="A0A369IL21"/>
<accession>A0A369IL21</accession>
<feature type="transmembrane region" description="Helical" evidence="1">
    <location>
        <begin position="120"/>
        <end position="139"/>
    </location>
</feature>
<dbReference type="RefSeq" id="WP_114459457.1">
    <property type="nucleotide sequence ID" value="NZ_QPIW01000001.1"/>
</dbReference>
<proteinExistence type="predicted"/>
<dbReference type="GO" id="GO:0016020">
    <property type="term" value="C:membrane"/>
    <property type="evidence" value="ECO:0007669"/>
    <property type="project" value="InterPro"/>
</dbReference>
<comment type="caution">
    <text evidence="3">The sequence shown here is derived from an EMBL/GenBank/DDBJ whole genome shotgun (WGS) entry which is preliminary data.</text>
</comment>
<protein>
    <recommendedName>
        <fullName evidence="2">Signal transduction histidine kinase internal region domain-containing protein</fullName>
    </recommendedName>
</protein>
<dbReference type="InterPro" id="IPR050640">
    <property type="entry name" value="Bact_2-comp_sensor_kinase"/>
</dbReference>
<name>A0A369IL21_9BACT</name>
<dbReference type="Pfam" id="PF06580">
    <property type="entry name" value="His_kinase"/>
    <property type="match status" value="1"/>
</dbReference>
<keyword evidence="1" id="KW-0472">Membrane</keyword>
<sequence length="354" mass="41435">MNLLEDSPSHSWQNWLLRHASFWIIFNAIICIGVGYNHNFPLMLSIQNTLVWMPYQIAVAYLLLYGIIPWFFKKRYKTALMLLIIWLLLGLLGNFLFRYFVFIPFRTRAMPVPEHSTYRVAFTVNSYMLTNAIAFVAAIPKILRYQYQKERANQQLTRETRTIELQLLKSQVHPHFLFNTLNNLYSLTQKQSNKAPEIVLKLSGLLHYMIYECNAPEVFLTKEIAALQDYIALERLRYGPRLTINTQFLGDLAGQKIAPLLLIPFVENAFKHGAAEQVSQAYIDLHLIVKEKFLFFELVNSKNDYINEPHNHNVGGIGLKNVKKRLDLIYRQQYELKVDCQKEKFTVWLQIALT</sequence>
<dbReference type="Proteomes" id="UP000253141">
    <property type="component" value="Unassembled WGS sequence"/>
</dbReference>
<reference evidence="3 4" key="1">
    <citation type="submission" date="2018-07" db="EMBL/GenBank/DDBJ databases">
        <title>Genome analysis of Runella aurantiaca.</title>
        <authorList>
            <person name="Yang X."/>
        </authorList>
    </citation>
    <scope>NUCLEOTIDE SEQUENCE [LARGE SCALE GENOMIC DNA]</scope>
    <source>
        <strain evidence="3 4">YX9</strain>
    </source>
</reference>
<keyword evidence="1" id="KW-0812">Transmembrane</keyword>
<evidence type="ECO:0000313" key="4">
    <source>
        <dbReference type="Proteomes" id="UP000253141"/>
    </source>
</evidence>
<organism evidence="3 4">
    <name type="scientific">Runella aurantiaca</name>
    <dbReference type="NCBI Taxonomy" id="2282308"/>
    <lineage>
        <taxon>Bacteria</taxon>
        <taxon>Pseudomonadati</taxon>
        <taxon>Bacteroidota</taxon>
        <taxon>Cytophagia</taxon>
        <taxon>Cytophagales</taxon>
        <taxon>Spirosomataceae</taxon>
        <taxon>Runella</taxon>
    </lineage>
</organism>
<dbReference type="PANTHER" id="PTHR34220">
    <property type="entry name" value="SENSOR HISTIDINE KINASE YPDA"/>
    <property type="match status" value="1"/>
</dbReference>
<feature type="transmembrane region" description="Helical" evidence="1">
    <location>
        <begin position="20"/>
        <end position="38"/>
    </location>
</feature>